<feature type="region of interest" description="Disordered" evidence="1">
    <location>
        <begin position="178"/>
        <end position="204"/>
    </location>
</feature>
<reference evidence="2" key="1">
    <citation type="submission" date="2016-12" db="EMBL/GenBank/DDBJ databases">
        <title>Genome sequence of Streptomyces antioxidans MUSC 164.</title>
        <authorList>
            <person name="Lee L.-H."/>
            <person name="Ser H.-L."/>
        </authorList>
    </citation>
    <scope>NUCLEOTIDE SEQUENCE [LARGE SCALE GENOMIC DNA]</scope>
    <source>
        <strain evidence="2">MUSC 164</strain>
    </source>
</reference>
<proteinExistence type="predicted"/>
<keyword evidence="3" id="KW-1185">Reference proteome</keyword>
<evidence type="ECO:0000256" key="1">
    <source>
        <dbReference type="SAM" id="MobiDB-lite"/>
    </source>
</evidence>
<gene>
    <name evidence="2" type="ORF">VT50_0218165</name>
</gene>
<dbReference type="Proteomes" id="UP000033615">
    <property type="component" value="Unassembled WGS sequence"/>
</dbReference>
<protein>
    <submittedName>
        <fullName evidence="2">Uncharacterized protein</fullName>
    </submittedName>
</protein>
<accession>A0A1V4D465</accession>
<sequence>MMIAATAVGCSFGDGGRSDRGASNDIGARHATACDHGSYTWFNVSRRAVVTDMDQGRYDKGEALSTKRLKQIASYTRSVRTGNGAELPSTTVYRSLAAHLKTGEGLAGDGTNERGRTTKDEHDSWAYRKAESPGRYVTARAVPLVEADFQYRCPGDPAVTGHVVTWEIPSEIIVECGRKPEKNRDDGEREAARLGCRKGDPAVA</sequence>
<organism evidence="2 3">
    <name type="scientific">Streptomyces antioxidans</name>
    <dbReference type="NCBI Taxonomy" id="1507734"/>
    <lineage>
        <taxon>Bacteria</taxon>
        <taxon>Bacillati</taxon>
        <taxon>Actinomycetota</taxon>
        <taxon>Actinomycetes</taxon>
        <taxon>Kitasatosporales</taxon>
        <taxon>Streptomycetaceae</taxon>
        <taxon>Streptomyces</taxon>
    </lineage>
</organism>
<evidence type="ECO:0000313" key="2">
    <source>
        <dbReference type="EMBL" id="OPF78688.1"/>
    </source>
</evidence>
<name>A0A1V4D465_9ACTN</name>
<dbReference type="EMBL" id="LAKD02000044">
    <property type="protein sequence ID" value="OPF78688.1"/>
    <property type="molecule type" value="Genomic_DNA"/>
</dbReference>
<dbReference type="AlphaFoldDB" id="A0A1V4D465"/>
<comment type="caution">
    <text evidence="2">The sequence shown here is derived from an EMBL/GenBank/DDBJ whole genome shotgun (WGS) entry which is preliminary data.</text>
</comment>
<evidence type="ECO:0000313" key="3">
    <source>
        <dbReference type="Proteomes" id="UP000033615"/>
    </source>
</evidence>